<name>A0ABZ1YZT2_9NOCA</name>
<dbReference type="PROSITE" id="PS50125">
    <property type="entry name" value="GUANYLATE_CYCLASE_2"/>
    <property type="match status" value="1"/>
</dbReference>
<keyword evidence="3" id="KW-1185">Reference proteome</keyword>
<feature type="domain" description="Guanylate cyclase" evidence="1">
    <location>
        <begin position="144"/>
        <end position="253"/>
    </location>
</feature>
<proteinExistence type="predicted"/>
<protein>
    <submittedName>
        <fullName evidence="2">Adenylate/guanylate cyclase domain-containing protein</fullName>
    </submittedName>
</protein>
<dbReference type="SUPFAM" id="SSF55073">
    <property type="entry name" value="Nucleotide cyclase"/>
    <property type="match status" value="1"/>
</dbReference>
<dbReference type="CDD" id="cd07302">
    <property type="entry name" value="CHD"/>
    <property type="match status" value="1"/>
</dbReference>
<gene>
    <name evidence="2" type="ORF">OG563_03820</name>
</gene>
<dbReference type="InterPro" id="IPR001054">
    <property type="entry name" value="A/G_cyclase"/>
</dbReference>
<organism evidence="2 3">
    <name type="scientific">Nocardia vinacea</name>
    <dbReference type="NCBI Taxonomy" id="96468"/>
    <lineage>
        <taxon>Bacteria</taxon>
        <taxon>Bacillati</taxon>
        <taxon>Actinomycetota</taxon>
        <taxon>Actinomycetes</taxon>
        <taxon>Mycobacteriales</taxon>
        <taxon>Nocardiaceae</taxon>
        <taxon>Nocardia</taxon>
    </lineage>
</organism>
<evidence type="ECO:0000259" key="1">
    <source>
        <dbReference type="PROSITE" id="PS50125"/>
    </source>
</evidence>
<evidence type="ECO:0000313" key="3">
    <source>
        <dbReference type="Proteomes" id="UP001432062"/>
    </source>
</evidence>
<dbReference type="Pfam" id="PF00211">
    <property type="entry name" value="Guanylate_cyc"/>
    <property type="match status" value="1"/>
</dbReference>
<sequence>MTAAPRYTAAQAAAAAGVPLARARRYWCALGYPAAGAADLEFTESDIEMLLMMTGFVAEGAVAEPDSLRLARVLSRSIAHLAQLQVEIVTSRSGANGIGRAEAVRVLTDRTSEVQWLLGQIWRRQLSVAVAMPEADESTSAVSGVGFADIVDFTELSRDRSDIELTRIIARFEYRVTEIVVDCGGDVVKMLGDEVLFTADNAAALAHIATGLIAAFEDDADIRGLRVGLALGPVARHLGDVFGTTVNLASRLTVRTEPNTVLVAPTVAEALAGHPDFDLTALEPADIRGFGPTSPVLLRNKVS</sequence>
<reference evidence="2" key="1">
    <citation type="submission" date="2022-10" db="EMBL/GenBank/DDBJ databases">
        <title>The complete genomes of actinobacterial strains from the NBC collection.</title>
        <authorList>
            <person name="Joergensen T.S."/>
            <person name="Alvarez Arevalo M."/>
            <person name="Sterndorff E.B."/>
            <person name="Faurdal D."/>
            <person name="Vuksanovic O."/>
            <person name="Mourched A.-S."/>
            <person name="Charusanti P."/>
            <person name="Shaw S."/>
            <person name="Blin K."/>
            <person name="Weber T."/>
        </authorList>
    </citation>
    <scope>NUCLEOTIDE SEQUENCE</scope>
    <source>
        <strain evidence="2">NBC_01482</strain>
    </source>
</reference>
<dbReference type="SMART" id="SM00044">
    <property type="entry name" value="CYCc"/>
    <property type="match status" value="1"/>
</dbReference>
<accession>A0ABZ1YZT2</accession>
<dbReference type="Proteomes" id="UP001432062">
    <property type="component" value="Chromosome"/>
</dbReference>
<dbReference type="RefSeq" id="WP_329411437.1">
    <property type="nucleotide sequence ID" value="NZ_CP109441.1"/>
</dbReference>
<evidence type="ECO:0000313" key="2">
    <source>
        <dbReference type="EMBL" id="WUV47377.1"/>
    </source>
</evidence>
<dbReference type="Gene3D" id="3.30.70.1230">
    <property type="entry name" value="Nucleotide cyclase"/>
    <property type="match status" value="1"/>
</dbReference>
<dbReference type="InterPro" id="IPR029787">
    <property type="entry name" value="Nucleotide_cyclase"/>
</dbReference>
<dbReference type="EMBL" id="CP109441">
    <property type="protein sequence ID" value="WUV47377.1"/>
    <property type="molecule type" value="Genomic_DNA"/>
</dbReference>